<organism evidence="1 2">
    <name type="scientific">Sphingobacterium tabacisoli</name>
    <dbReference type="NCBI Taxonomy" id="2044855"/>
    <lineage>
        <taxon>Bacteria</taxon>
        <taxon>Pseudomonadati</taxon>
        <taxon>Bacteroidota</taxon>
        <taxon>Sphingobacteriia</taxon>
        <taxon>Sphingobacteriales</taxon>
        <taxon>Sphingobacteriaceae</taxon>
        <taxon>Sphingobacterium</taxon>
    </lineage>
</organism>
<dbReference type="RefSeq" id="WP_210352471.1">
    <property type="nucleotide sequence ID" value="NZ_JAEQMU010000001.1"/>
</dbReference>
<reference evidence="2" key="1">
    <citation type="journal article" date="2019" name="Int. J. Syst. Evol. Microbiol.">
        <title>The Global Catalogue of Microorganisms (GCM) 10K type strain sequencing project: providing services to taxonomists for standard genome sequencing and annotation.</title>
        <authorList>
            <consortium name="The Broad Institute Genomics Platform"/>
            <consortium name="The Broad Institute Genome Sequencing Center for Infectious Disease"/>
            <person name="Wu L."/>
            <person name="Ma J."/>
        </authorList>
    </citation>
    <scope>NUCLEOTIDE SEQUENCE [LARGE SCALE GENOMIC DNA]</scope>
    <source>
        <strain evidence="2">KCTC 52298</strain>
    </source>
</reference>
<keyword evidence="2" id="KW-1185">Reference proteome</keyword>
<evidence type="ECO:0000313" key="1">
    <source>
        <dbReference type="EMBL" id="MFD2556469.1"/>
    </source>
</evidence>
<dbReference type="Pfam" id="PF00702">
    <property type="entry name" value="Hydrolase"/>
    <property type="match status" value="1"/>
</dbReference>
<evidence type="ECO:0000313" key="2">
    <source>
        <dbReference type="Proteomes" id="UP001597440"/>
    </source>
</evidence>
<dbReference type="Gene3D" id="3.40.50.1000">
    <property type="entry name" value="HAD superfamily/HAD-like"/>
    <property type="match status" value="1"/>
</dbReference>
<comment type="caution">
    <text evidence="1">The sequence shown here is derived from an EMBL/GenBank/DDBJ whole genome shotgun (WGS) entry which is preliminary data.</text>
</comment>
<dbReference type="PRINTS" id="PR00413">
    <property type="entry name" value="HADHALOGNASE"/>
</dbReference>
<dbReference type="SFLD" id="SFLDG01129">
    <property type="entry name" value="C1.5:_HAD__Beta-PGM__Phosphata"/>
    <property type="match status" value="1"/>
</dbReference>
<dbReference type="InterPro" id="IPR036412">
    <property type="entry name" value="HAD-like_sf"/>
</dbReference>
<name>A0ABW5L5K3_9SPHI</name>
<dbReference type="SFLD" id="SFLDS00003">
    <property type="entry name" value="Haloacid_Dehalogenase"/>
    <property type="match status" value="1"/>
</dbReference>
<dbReference type="PANTHER" id="PTHR46649:SF4">
    <property type="entry name" value="HALOACID DEHALOGENASE-LIKE HYDROLASE (HAD) SUPERFAMILY PROTEIN"/>
    <property type="match status" value="1"/>
</dbReference>
<dbReference type="SUPFAM" id="SSF56784">
    <property type="entry name" value="HAD-like"/>
    <property type="match status" value="1"/>
</dbReference>
<dbReference type="PANTHER" id="PTHR46649">
    <property type="match status" value="1"/>
</dbReference>
<dbReference type="EC" id="3.1.3.-" evidence="1"/>
<keyword evidence="1" id="KW-0378">Hydrolase</keyword>
<dbReference type="GO" id="GO:0016787">
    <property type="term" value="F:hydrolase activity"/>
    <property type="evidence" value="ECO:0007669"/>
    <property type="project" value="UniProtKB-KW"/>
</dbReference>
<dbReference type="EMBL" id="JBHULD010000018">
    <property type="protein sequence ID" value="MFD2556469.1"/>
    <property type="molecule type" value="Genomic_DNA"/>
</dbReference>
<accession>A0ABW5L5K3</accession>
<dbReference type="NCBIfam" id="TIGR01549">
    <property type="entry name" value="HAD-SF-IA-v1"/>
    <property type="match status" value="1"/>
</dbReference>
<dbReference type="Proteomes" id="UP001597440">
    <property type="component" value="Unassembled WGS sequence"/>
</dbReference>
<gene>
    <name evidence="1" type="ORF">ACFSQW_18885</name>
</gene>
<dbReference type="InterPro" id="IPR023214">
    <property type="entry name" value="HAD_sf"/>
</dbReference>
<protein>
    <submittedName>
        <fullName evidence="1">HAD family hydrolase</fullName>
        <ecNumber evidence="1">3.1.3.-</ecNumber>
    </submittedName>
</protein>
<dbReference type="InterPro" id="IPR006439">
    <property type="entry name" value="HAD-SF_hydro_IA"/>
</dbReference>
<proteinExistence type="predicted"/>
<sequence>MDSLFKGLIFDYGGTLDSNGQHWASVIQDAYQKSGIYIETPLYQEAYIYAERKMATEPSILSDYAFKRVLELKIATQFEFLENKGTKIDKGKIFLISQLADDLARYYVQKSESFLKALYGSIPMVIVSNFYGNLQAVLRDFNIDQYFDTVIESAVVGLRKPDSGIFQLGIDFLKQPAEQILVVGDSYHKDILPAKRCGCQTMWIKGAVWGDEAGLEDESAADFIVSDFKKASDLITRLTH</sequence>